<dbReference type="GO" id="GO:0003841">
    <property type="term" value="F:1-acylglycerol-3-phosphate O-acyltransferase activity"/>
    <property type="evidence" value="ECO:0007669"/>
    <property type="project" value="TreeGrafter"/>
</dbReference>
<feature type="domain" description="Phospholipid/glycerol acyltransferase" evidence="6">
    <location>
        <begin position="37"/>
        <end position="149"/>
    </location>
</feature>
<keyword evidence="2" id="KW-0444">Lipid biosynthesis</keyword>
<evidence type="ECO:0000256" key="3">
    <source>
        <dbReference type="ARBA" id="ARBA00022679"/>
    </source>
</evidence>
<dbReference type="CDD" id="cd07989">
    <property type="entry name" value="LPLAT_AGPAT-like"/>
    <property type="match status" value="1"/>
</dbReference>
<protein>
    <submittedName>
        <fullName evidence="7">1-acyl-sn-glycerol-3-phosphate acyltransferase</fullName>
    </submittedName>
</protein>
<sequence>MPKKKAGARLRRRWLSHVPGMMGLKIQMEGIPCKETCLYVANHIGYIDPFVILVHVEANVVAKAEILKWPLVGLGGYMAGTIFVNREDKSSRLETVVAVQRALEEGTSILIFPEGTTSAGPGTLPFRPRSFQAAFLAGVPVQPIAIMYDSPLVAFIGNHTFLPHFFRLFRLKYITGRVIFGPLLKGEDTCESSRLWLIKTLSENNNQPA</sequence>
<keyword evidence="3" id="KW-0808">Transferase</keyword>
<dbReference type="EMBL" id="JADKGY010000001">
    <property type="protein sequence ID" value="MBK9981876.1"/>
    <property type="molecule type" value="Genomic_DNA"/>
</dbReference>
<keyword evidence="5 7" id="KW-0012">Acyltransferase</keyword>
<keyword evidence="4" id="KW-0443">Lipid metabolism</keyword>
<dbReference type="AlphaFoldDB" id="A0A9D7STQ1"/>
<dbReference type="PANTHER" id="PTHR10434:SF64">
    <property type="entry name" value="1-ACYL-SN-GLYCEROL-3-PHOSPHATE ACYLTRANSFERASE-RELATED"/>
    <property type="match status" value="1"/>
</dbReference>
<accession>A0A9D7STQ1</accession>
<dbReference type="SUPFAM" id="SSF69593">
    <property type="entry name" value="Glycerol-3-phosphate (1)-acyltransferase"/>
    <property type="match status" value="1"/>
</dbReference>
<organism evidence="7 8">
    <name type="scientific">Candidatus Opimibacter skivensis</name>
    <dbReference type="NCBI Taxonomy" id="2982028"/>
    <lineage>
        <taxon>Bacteria</taxon>
        <taxon>Pseudomonadati</taxon>
        <taxon>Bacteroidota</taxon>
        <taxon>Saprospiria</taxon>
        <taxon>Saprospirales</taxon>
        <taxon>Saprospiraceae</taxon>
        <taxon>Candidatus Opimibacter</taxon>
    </lineage>
</organism>
<evidence type="ECO:0000259" key="6">
    <source>
        <dbReference type="SMART" id="SM00563"/>
    </source>
</evidence>
<dbReference type="SMART" id="SM00563">
    <property type="entry name" value="PlsC"/>
    <property type="match status" value="1"/>
</dbReference>
<gene>
    <name evidence="7" type="ORF">IPP15_05540</name>
</gene>
<reference evidence="7 8" key="1">
    <citation type="submission" date="2020-10" db="EMBL/GenBank/DDBJ databases">
        <title>Connecting structure to function with the recovery of over 1000 high-quality activated sludge metagenome-assembled genomes encoding full-length rRNA genes using long-read sequencing.</title>
        <authorList>
            <person name="Singleton C.M."/>
            <person name="Petriglieri F."/>
            <person name="Kristensen J.M."/>
            <person name="Kirkegaard R.H."/>
            <person name="Michaelsen T.Y."/>
            <person name="Andersen M.H."/>
            <person name="Karst S.M."/>
            <person name="Dueholm M.S."/>
            <person name="Nielsen P.H."/>
            <person name="Albertsen M."/>
        </authorList>
    </citation>
    <scope>NUCLEOTIDE SEQUENCE [LARGE SCALE GENOMIC DNA]</scope>
    <source>
        <strain evidence="7">Ribe_18-Q3-R11-54_MAXAC.273</strain>
    </source>
</reference>
<comment type="caution">
    <text evidence="7">The sequence shown here is derived from an EMBL/GenBank/DDBJ whole genome shotgun (WGS) entry which is preliminary data.</text>
</comment>
<dbReference type="GO" id="GO:0006654">
    <property type="term" value="P:phosphatidic acid biosynthetic process"/>
    <property type="evidence" value="ECO:0007669"/>
    <property type="project" value="TreeGrafter"/>
</dbReference>
<comment type="pathway">
    <text evidence="1">Lipid metabolism.</text>
</comment>
<evidence type="ECO:0000256" key="4">
    <source>
        <dbReference type="ARBA" id="ARBA00023098"/>
    </source>
</evidence>
<name>A0A9D7STQ1_9BACT</name>
<evidence type="ECO:0000256" key="5">
    <source>
        <dbReference type="ARBA" id="ARBA00023315"/>
    </source>
</evidence>
<proteinExistence type="predicted"/>
<dbReference type="Proteomes" id="UP000808337">
    <property type="component" value="Unassembled WGS sequence"/>
</dbReference>
<evidence type="ECO:0000313" key="8">
    <source>
        <dbReference type="Proteomes" id="UP000808337"/>
    </source>
</evidence>
<dbReference type="Pfam" id="PF01553">
    <property type="entry name" value="Acyltransferase"/>
    <property type="match status" value="1"/>
</dbReference>
<evidence type="ECO:0000256" key="1">
    <source>
        <dbReference type="ARBA" id="ARBA00005189"/>
    </source>
</evidence>
<evidence type="ECO:0000256" key="2">
    <source>
        <dbReference type="ARBA" id="ARBA00022516"/>
    </source>
</evidence>
<dbReference type="PANTHER" id="PTHR10434">
    <property type="entry name" value="1-ACYL-SN-GLYCEROL-3-PHOSPHATE ACYLTRANSFERASE"/>
    <property type="match status" value="1"/>
</dbReference>
<dbReference type="InterPro" id="IPR002123">
    <property type="entry name" value="Plipid/glycerol_acylTrfase"/>
</dbReference>
<evidence type="ECO:0000313" key="7">
    <source>
        <dbReference type="EMBL" id="MBK9981876.1"/>
    </source>
</evidence>